<dbReference type="RefSeq" id="WP_260182685.1">
    <property type="nucleotide sequence ID" value="NZ_AP019308.1"/>
</dbReference>
<reference evidence="1 2" key="1">
    <citation type="submission" date="2018-11" db="EMBL/GenBank/DDBJ databases">
        <title>Complete genome sequence of Paenibacillus baekrokdamisoli strain KCTC 33723.</title>
        <authorList>
            <person name="Kang S.W."/>
            <person name="Lee K.C."/>
            <person name="Kim K.K."/>
            <person name="Kim J.S."/>
            <person name="Kim D.S."/>
            <person name="Ko S.H."/>
            <person name="Yang S.H."/>
            <person name="Lee J.S."/>
        </authorList>
    </citation>
    <scope>NUCLEOTIDE SEQUENCE [LARGE SCALE GENOMIC DNA]</scope>
    <source>
        <strain evidence="1 2">KCTC 33723</strain>
    </source>
</reference>
<proteinExistence type="predicted"/>
<dbReference type="Proteomes" id="UP000275368">
    <property type="component" value="Chromosome"/>
</dbReference>
<dbReference type="AlphaFoldDB" id="A0A3G9INQ9"/>
<organism evidence="1 2">
    <name type="scientific">Paenibacillus baekrokdamisoli</name>
    <dbReference type="NCBI Taxonomy" id="1712516"/>
    <lineage>
        <taxon>Bacteria</taxon>
        <taxon>Bacillati</taxon>
        <taxon>Bacillota</taxon>
        <taxon>Bacilli</taxon>
        <taxon>Bacillales</taxon>
        <taxon>Paenibacillaceae</taxon>
        <taxon>Paenibacillus</taxon>
    </lineage>
</organism>
<evidence type="ECO:0000313" key="2">
    <source>
        <dbReference type="Proteomes" id="UP000275368"/>
    </source>
</evidence>
<gene>
    <name evidence="1" type="ORF">Back11_12170</name>
</gene>
<name>A0A3G9INQ9_9BACL</name>
<evidence type="ECO:0000313" key="1">
    <source>
        <dbReference type="EMBL" id="BBH19872.1"/>
    </source>
</evidence>
<dbReference type="KEGG" id="pbk:Back11_12170"/>
<sequence length="41" mass="4672">MYAFILSMWVAKKIIEGKVRSYSPKFISPEEADLVLATPQL</sequence>
<accession>A0A3G9INQ9</accession>
<keyword evidence="2" id="KW-1185">Reference proteome</keyword>
<dbReference type="EMBL" id="AP019308">
    <property type="protein sequence ID" value="BBH19872.1"/>
    <property type="molecule type" value="Genomic_DNA"/>
</dbReference>
<protein>
    <submittedName>
        <fullName evidence="1">Uncharacterized protein</fullName>
    </submittedName>
</protein>